<dbReference type="SUPFAM" id="SSF51679">
    <property type="entry name" value="Bacterial luciferase-like"/>
    <property type="match status" value="1"/>
</dbReference>
<dbReference type="Proteomes" id="UP000270795">
    <property type="component" value="Unassembled WGS sequence"/>
</dbReference>
<accession>A0A3M5ZXA4</accession>
<dbReference type="FunFam" id="3.20.20.30:FF:000008">
    <property type="entry name" value="Xenobiotic compound monooxygenase A subunit"/>
    <property type="match status" value="1"/>
</dbReference>
<dbReference type="EMBL" id="RBUM01000398">
    <property type="protein sequence ID" value="RMV11286.1"/>
    <property type="molecule type" value="Genomic_DNA"/>
</dbReference>
<dbReference type="PIRSF" id="PIRSF000337">
    <property type="entry name" value="NTA_MOA"/>
    <property type="match status" value="1"/>
</dbReference>
<keyword evidence="4 9" id="KW-0503">Monooxygenase</keyword>
<feature type="binding site" evidence="6">
    <location>
        <position position="99"/>
    </location>
    <ligand>
        <name>FMN</name>
        <dbReference type="ChEBI" id="CHEBI:58210"/>
    </ligand>
</feature>
<dbReference type="Gene3D" id="3.20.20.30">
    <property type="entry name" value="Luciferase-like domain"/>
    <property type="match status" value="1"/>
</dbReference>
<evidence type="ECO:0000313" key="10">
    <source>
        <dbReference type="Proteomes" id="UP000270795"/>
    </source>
</evidence>
<comment type="caution">
    <text evidence="9">The sequence shown here is derived from an EMBL/GenBank/DDBJ whole genome shotgun (WGS) entry which is preliminary data.</text>
</comment>
<feature type="region of interest" description="Disordered" evidence="7">
    <location>
        <begin position="458"/>
        <end position="479"/>
    </location>
</feature>
<evidence type="ECO:0000259" key="8">
    <source>
        <dbReference type="Pfam" id="PF00296"/>
    </source>
</evidence>
<feature type="binding site" evidence="6">
    <location>
        <position position="224"/>
    </location>
    <ligand>
        <name>FMN</name>
        <dbReference type="ChEBI" id="CHEBI:58210"/>
    </ligand>
</feature>
<dbReference type="AlphaFoldDB" id="A0A3M5ZXA4"/>
<dbReference type="Pfam" id="PF00296">
    <property type="entry name" value="Bac_luciferase"/>
    <property type="match status" value="1"/>
</dbReference>
<dbReference type="NCBIfam" id="TIGR03860">
    <property type="entry name" value="FMN_nitrolo"/>
    <property type="match status" value="1"/>
</dbReference>
<sequence>MSTTARQMKLGAFLMATGHHVAAWRHPDVPADAGLDFKHYRHVAKVAEAAKFDTLFVADSVAAATGDIASRMARSDHFEPLTLLSALSAVTDHIGLIATATTTYNEPYHVARKFASLDHLSGGRAGWNLVTSDAAAEAQNFGRAEHVGHAERYSRAREFYQVVTGLWDSWADDAFTRDKTSGEYYDPAKLHVLNHHGEHFSVKGPLNVARSPQGQPVVVQAGSSEVGRDLAAQTAEVVFTAQTSLASAQAFYADIKGRLGGYGRDADSLKVMPGVFIVVAETEALAKAKFESFQELVEPLVGVALLGRMLGNFDLSGYPLDGPLPELPLTDSGQRSRQKLLTELADQENLTLAQLGRRIAGGRGHYSLIGTPEQIADELQTWFEHGAADGFNVLVPHLPGGLEDVAQLLVPELQRRGLFRTEYEGTTLRENLGCSGLLTNFDRCRMQVLMSAESGLLPAGRGSDRGGGPHCSRRRYFRR</sequence>
<feature type="binding site" evidence="6">
    <location>
        <position position="59"/>
    </location>
    <ligand>
        <name>FMN</name>
        <dbReference type="ChEBI" id="CHEBI:58210"/>
    </ligand>
</feature>
<feature type="binding site" evidence="6">
    <location>
        <position position="149"/>
    </location>
    <ligand>
        <name>FMN</name>
        <dbReference type="ChEBI" id="CHEBI:58210"/>
    </ligand>
</feature>
<dbReference type="RefSeq" id="WP_259640644.1">
    <property type="nucleotide sequence ID" value="NZ_RBUM01000398.1"/>
</dbReference>
<feature type="binding site" evidence="6">
    <location>
        <position position="153"/>
    </location>
    <ligand>
        <name>FMN</name>
        <dbReference type="ChEBI" id="CHEBI:58210"/>
    </ligand>
</feature>
<dbReference type="CDD" id="cd01095">
    <property type="entry name" value="Nitrilotriacetate_monoxgenase"/>
    <property type="match status" value="1"/>
</dbReference>
<gene>
    <name evidence="9" type="ORF">ALP17_03612</name>
</gene>
<organism evidence="9 10">
    <name type="scientific">Pseudomonas savastanoi</name>
    <name type="common">Pseudomonas syringae pv. savastanoi</name>
    <dbReference type="NCBI Taxonomy" id="29438"/>
    <lineage>
        <taxon>Bacteria</taxon>
        <taxon>Pseudomonadati</taxon>
        <taxon>Pseudomonadota</taxon>
        <taxon>Gammaproteobacteria</taxon>
        <taxon>Pseudomonadales</taxon>
        <taxon>Pseudomonadaceae</taxon>
        <taxon>Pseudomonas</taxon>
    </lineage>
</organism>
<evidence type="ECO:0000256" key="5">
    <source>
        <dbReference type="ARBA" id="ARBA00033748"/>
    </source>
</evidence>
<evidence type="ECO:0000256" key="3">
    <source>
        <dbReference type="ARBA" id="ARBA00023002"/>
    </source>
</evidence>
<dbReference type="InterPro" id="IPR036661">
    <property type="entry name" value="Luciferase-like_sf"/>
</dbReference>
<dbReference type="InterPro" id="IPR016215">
    <property type="entry name" value="NTA_MOA"/>
</dbReference>
<dbReference type="GO" id="GO:0016705">
    <property type="term" value="F:oxidoreductase activity, acting on paired donors, with incorporation or reduction of molecular oxygen"/>
    <property type="evidence" value="ECO:0007669"/>
    <property type="project" value="InterPro"/>
</dbReference>
<protein>
    <submittedName>
        <fullName evidence="9">Nitrilotriacetate monooxygenase, subunit A</fullName>
    </submittedName>
</protein>
<name>A0A3M5ZXA4_PSESS</name>
<feature type="domain" description="Luciferase-like" evidence="8">
    <location>
        <begin position="22"/>
        <end position="387"/>
    </location>
</feature>
<proteinExistence type="inferred from homology"/>
<feature type="binding site" evidence="6">
    <location>
        <position position="223"/>
    </location>
    <ligand>
        <name>FMN</name>
        <dbReference type="ChEBI" id="CHEBI:58210"/>
    </ligand>
</feature>
<keyword evidence="2 6" id="KW-0288">FMN</keyword>
<evidence type="ECO:0000256" key="7">
    <source>
        <dbReference type="SAM" id="MobiDB-lite"/>
    </source>
</evidence>
<evidence type="ECO:0000256" key="4">
    <source>
        <dbReference type="ARBA" id="ARBA00023033"/>
    </source>
</evidence>
<evidence type="ECO:0000256" key="1">
    <source>
        <dbReference type="ARBA" id="ARBA00022630"/>
    </source>
</evidence>
<evidence type="ECO:0000313" key="9">
    <source>
        <dbReference type="EMBL" id="RMV11286.1"/>
    </source>
</evidence>
<dbReference type="InterPro" id="IPR011251">
    <property type="entry name" value="Luciferase-like_dom"/>
</dbReference>
<dbReference type="GO" id="GO:0004497">
    <property type="term" value="F:monooxygenase activity"/>
    <property type="evidence" value="ECO:0007669"/>
    <property type="project" value="UniProtKB-KW"/>
</dbReference>
<evidence type="ECO:0000256" key="6">
    <source>
        <dbReference type="PIRSR" id="PIRSR000337-1"/>
    </source>
</evidence>
<reference evidence="9 10" key="1">
    <citation type="submission" date="2018-08" db="EMBL/GenBank/DDBJ databases">
        <title>Recombination of ecologically and evolutionarily significant loci maintains genetic cohesion in the Pseudomonas syringae species complex.</title>
        <authorList>
            <person name="Dillon M."/>
            <person name="Thakur S."/>
            <person name="Almeida R.N.D."/>
            <person name="Weir B.S."/>
            <person name="Guttman D.S."/>
        </authorList>
    </citation>
    <scope>NUCLEOTIDE SEQUENCE [LARGE SCALE GENOMIC DNA]</scope>
    <source>
        <strain evidence="9 10">ICMP 11899</strain>
    </source>
</reference>
<evidence type="ECO:0000256" key="2">
    <source>
        <dbReference type="ARBA" id="ARBA00022643"/>
    </source>
</evidence>
<dbReference type="PANTHER" id="PTHR30011:SF16">
    <property type="entry name" value="C2H2 FINGER DOMAIN TRANSCRIPTION FACTOR (EUROFUNG)-RELATED"/>
    <property type="match status" value="1"/>
</dbReference>
<dbReference type="InterPro" id="IPR051260">
    <property type="entry name" value="Diverse_substr_monoxygenases"/>
</dbReference>
<comment type="similarity">
    <text evidence="5">Belongs to the NtaA/SnaA/DszA monooxygenase family.</text>
</comment>
<keyword evidence="1 6" id="KW-0285">Flavoprotein</keyword>
<dbReference type="PANTHER" id="PTHR30011">
    <property type="entry name" value="ALKANESULFONATE MONOOXYGENASE-RELATED"/>
    <property type="match status" value="1"/>
</dbReference>
<keyword evidence="3" id="KW-0560">Oxidoreductase</keyword>